<dbReference type="InterPro" id="IPR032875">
    <property type="entry name" value="Succ_CoA_lig_flav_dom"/>
</dbReference>
<dbReference type="RefSeq" id="WP_157080269.1">
    <property type="nucleotide sequence ID" value="NZ_KQ950187.1"/>
</dbReference>
<dbReference type="Gene3D" id="3.40.50.261">
    <property type="entry name" value="Succinyl-CoA synthetase domains"/>
    <property type="match status" value="2"/>
</dbReference>
<dbReference type="Pfam" id="PF13607">
    <property type="entry name" value="Succ_CoA_lig"/>
    <property type="match status" value="1"/>
</dbReference>
<dbReference type="PROSITE" id="PS51186">
    <property type="entry name" value="GNAT"/>
    <property type="match status" value="1"/>
</dbReference>
<evidence type="ECO:0000313" key="2">
    <source>
        <dbReference type="EMBL" id="KUP96715.1"/>
    </source>
</evidence>
<dbReference type="Gene3D" id="3.40.50.720">
    <property type="entry name" value="NAD(P)-binding Rossmann-like Domain"/>
    <property type="match status" value="1"/>
</dbReference>
<dbReference type="InterPro" id="IPR016181">
    <property type="entry name" value="Acyl_CoA_acyltransferase"/>
</dbReference>
<dbReference type="GO" id="GO:0043758">
    <property type="term" value="F:acetate-CoA ligase (ADP-forming) activity"/>
    <property type="evidence" value="ECO:0007669"/>
    <property type="project" value="InterPro"/>
</dbReference>
<dbReference type="SUPFAM" id="SSF52210">
    <property type="entry name" value="Succinyl-CoA synthetase domains"/>
    <property type="match status" value="2"/>
</dbReference>
<dbReference type="AlphaFoldDB" id="A0A147KHD3"/>
<dbReference type="Gene3D" id="3.40.630.30">
    <property type="match status" value="1"/>
</dbReference>
<dbReference type="PANTHER" id="PTHR42793:SF1">
    <property type="entry name" value="PEPTIDYL-LYSINE N-ACETYLTRANSFERASE PATZ"/>
    <property type="match status" value="1"/>
</dbReference>
<dbReference type="InterPro" id="IPR016102">
    <property type="entry name" value="Succinyl-CoA_synth-like"/>
</dbReference>
<proteinExistence type="predicted"/>
<dbReference type="OrthoDB" id="190266at2"/>
<comment type="caution">
    <text evidence="2">The sequence shown here is derived from an EMBL/GenBank/DDBJ whole genome shotgun (WGS) entry which is preliminary data.</text>
</comment>
<protein>
    <recommendedName>
        <fullName evidence="1">N-acetyltransferase domain-containing protein</fullName>
    </recommendedName>
</protein>
<dbReference type="Proteomes" id="UP000074382">
    <property type="component" value="Unassembled WGS sequence"/>
</dbReference>
<reference evidence="3" key="1">
    <citation type="journal article" date="2017" name="Acta Aliment.">
        <title>Plant polysaccharide degrading enzyme system of Thermpbifida cellulosilytica TB100 revealed by de novo genome project data.</title>
        <authorList>
            <person name="Toth A."/>
            <person name="Baka E."/>
            <person name="Luzics S."/>
            <person name="Bata-Vidacs I."/>
            <person name="Nagy I."/>
            <person name="Balint B."/>
            <person name="Herceg R."/>
            <person name="Olasz F."/>
            <person name="Wilk T."/>
            <person name="Nagy T."/>
            <person name="Kriszt B."/>
            <person name="Nagy I."/>
            <person name="Kukolya J."/>
        </authorList>
    </citation>
    <scope>NUCLEOTIDE SEQUENCE [LARGE SCALE GENOMIC DNA]</scope>
    <source>
        <strain evidence="3">TB100</strain>
    </source>
</reference>
<organism evidence="2 3">
    <name type="scientific">Thermobifida cellulosilytica TB100</name>
    <dbReference type="NCBI Taxonomy" id="665004"/>
    <lineage>
        <taxon>Bacteria</taxon>
        <taxon>Bacillati</taxon>
        <taxon>Actinomycetota</taxon>
        <taxon>Actinomycetes</taxon>
        <taxon>Streptosporangiales</taxon>
        <taxon>Nocardiopsidaceae</taxon>
        <taxon>Thermobifida</taxon>
    </lineage>
</organism>
<dbReference type="InterPro" id="IPR003781">
    <property type="entry name" value="CoA-bd"/>
</dbReference>
<dbReference type="InterPro" id="IPR043938">
    <property type="entry name" value="Ligase_CoA_dom"/>
</dbReference>
<dbReference type="CDD" id="cd04301">
    <property type="entry name" value="NAT_SF"/>
    <property type="match status" value="1"/>
</dbReference>
<dbReference type="EMBL" id="LGEM01000077">
    <property type="protein sequence ID" value="KUP96715.1"/>
    <property type="molecule type" value="Genomic_DNA"/>
</dbReference>
<dbReference type="PANTHER" id="PTHR42793">
    <property type="entry name" value="COA BINDING DOMAIN CONTAINING PROTEIN"/>
    <property type="match status" value="1"/>
</dbReference>
<evidence type="ECO:0000259" key="1">
    <source>
        <dbReference type="PROSITE" id="PS51186"/>
    </source>
</evidence>
<dbReference type="SMART" id="SM00881">
    <property type="entry name" value="CoA_binding"/>
    <property type="match status" value="1"/>
</dbReference>
<name>A0A147KHD3_THECS</name>
<keyword evidence="3" id="KW-1185">Reference proteome</keyword>
<dbReference type="SUPFAM" id="SSF55729">
    <property type="entry name" value="Acyl-CoA N-acyltransferases (Nat)"/>
    <property type="match status" value="1"/>
</dbReference>
<dbReference type="GO" id="GO:0016747">
    <property type="term" value="F:acyltransferase activity, transferring groups other than amino-acyl groups"/>
    <property type="evidence" value="ECO:0007669"/>
    <property type="project" value="InterPro"/>
</dbReference>
<dbReference type="Pfam" id="PF00583">
    <property type="entry name" value="Acetyltransf_1"/>
    <property type="match status" value="1"/>
</dbReference>
<dbReference type="Pfam" id="PF19045">
    <property type="entry name" value="Ligase_CoA_2"/>
    <property type="match status" value="1"/>
</dbReference>
<accession>A0A147KHD3</accession>
<dbReference type="STRING" id="665004.AC529_10745"/>
<sequence>MTAVAADSCHALLADGTTVLVRPARADDEPRVRAMHEALSPHSRRMRFFVSGAVTADALSHRICAGPGRGHGALLALVDGEVVGAASYDATGRPGVAEVALAVADRLQGRGVGTLLLEHLASRARREGITAFRADVLPDNHRMLQVFADLGLRPRQRLDRGVVELTLPLDLDDHYLDAVGEREGVADRESLRPLLRPASVVVFGGTRRPVSVGNAVLRNIRAGGFAGRLYAVHPQAAGVAGVAAARSVADLPQTPDLAVVAVPPGAVLDVARACGERGVGALVVITADLGADAERELLAVCRSHGMRLVGPNCFGVASLGSVRLQATFSAHPPLPGRAGLVVQSGGVGITLLEHLSRLGVGVSSFVSAGNKLDVSSNDLLQWWEADPDTSMAVLHVESFGNPRKFSRLARRLGRRMPVLTVLAGRSAAGRRAAASHTGASLTPALATETLFAQAGVLAARSLGELVGTAALLAHQPLPAGPRVAVVTNAGGTGVLAADACADAGLQVRELDGPTRRDVEALLPAGAACANPVDT</sequence>
<gene>
    <name evidence="2" type="ORF">AC529_10745</name>
</gene>
<feature type="non-terminal residue" evidence="2">
    <location>
        <position position="534"/>
    </location>
</feature>
<dbReference type="Pfam" id="PF13380">
    <property type="entry name" value="CoA_binding_2"/>
    <property type="match status" value="1"/>
</dbReference>
<dbReference type="SUPFAM" id="SSF51735">
    <property type="entry name" value="NAD(P)-binding Rossmann-fold domains"/>
    <property type="match status" value="1"/>
</dbReference>
<dbReference type="InterPro" id="IPR036291">
    <property type="entry name" value="NAD(P)-bd_dom_sf"/>
</dbReference>
<dbReference type="InterPro" id="IPR000182">
    <property type="entry name" value="GNAT_dom"/>
</dbReference>
<evidence type="ECO:0000313" key="3">
    <source>
        <dbReference type="Proteomes" id="UP000074382"/>
    </source>
</evidence>
<feature type="domain" description="N-acetyltransferase" evidence="1">
    <location>
        <begin position="19"/>
        <end position="170"/>
    </location>
</feature>